<dbReference type="InterPro" id="IPR036412">
    <property type="entry name" value="HAD-like_sf"/>
</dbReference>
<evidence type="ECO:0000313" key="2">
    <source>
        <dbReference type="Proteomes" id="UP000277436"/>
    </source>
</evidence>
<evidence type="ECO:0000313" key="1">
    <source>
        <dbReference type="EMBL" id="AYJ74445.1"/>
    </source>
</evidence>
<dbReference type="Pfam" id="PF08010">
    <property type="entry name" value="Phage_30_3"/>
    <property type="match status" value="1"/>
</dbReference>
<name>A0A3B8DYF6_9CAUD</name>
<dbReference type="SUPFAM" id="SSF56784">
    <property type="entry name" value="HAD-like"/>
    <property type="match status" value="1"/>
</dbReference>
<accession>A0A3B8DYF6</accession>
<proteinExistence type="predicted"/>
<organism evidence="1 2">
    <name type="scientific">Yersinia phage PYPS2T</name>
    <dbReference type="NCBI Taxonomy" id="2321390"/>
    <lineage>
        <taxon>Viruses</taxon>
        <taxon>Duplodnaviria</taxon>
        <taxon>Heunggongvirae</taxon>
        <taxon>Uroviricota</taxon>
        <taxon>Caudoviricetes</taxon>
        <taxon>Pantevenvirales</taxon>
        <taxon>Straboviridae</taxon>
        <taxon>Tevenvirinae</taxon>
        <taxon>Tequatrovirus</taxon>
        <taxon>Tequatrovirus pyps2t</taxon>
    </lineage>
</organism>
<dbReference type="Gene3D" id="3.40.50.1000">
    <property type="entry name" value="HAD superfamily/HAD-like"/>
    <property type="match status" value="1"/>
</dbReference>
<dbReference type="Proteomes" id="UP000277436">
    <property type="component" value="Segment"/>
</dbReference>
<dbReference type="SUPFAM" id="SSF143990">
    <property type="entry name" value="YbiA-like"/>
    <property type="match status" value="1"/>
</dbReference>
<protein>
    <submittedName>
        <fullName evidence="1">Uncharacterized protein</fullName>
    </submittedName>
</protein>
<dbReference type="InterPro" id="IPR023214">
    <property type="entry name" value="HAD_sf"/>
</dbReference>
<reference evidence="1 2" key="1">
    <citation type="submission" date="2018-08" db="EMBL/GenBank/DDBJ databases">
        <authorList>
            <person name="Hammerl J.A."/>
            <person name="Hertwig S."/>
        </authorList>
    </citation>
    <scope>NUCLEOTIDE SEQUENCE [LARGE SCALE GENOMIC DNA]</scope>
</reference>
<dbReference type="InterPro" id="IPR012596">
    <property type="entry name" value="Phage_T4_Y12G"/>
</dbReference>
<sequence>MSELEIRSNFRWPSCALSNFAHWPFVMDGIQFGGLEGFLQGCKVKNVEQQRRIFGLSGLAAQQAGRSYARAQDRGTLFWLGVPFSRYSPAWKELYTNAYFEAAIQNKGFRDALQASKGKVLKHSMASGLTKDDTILTEAEFIDVLNPIKRLSMKPTILTDIDGVCLSWQSGLPYFAQKYNLPLEHILKMIQDEKFISPGKLFNCDEELGVKLIEKYNRSDFIRYLSPYKDALCVINKLKEDYNFVAVTALGDSIDALLNRQFNLNALFPGAFSEVLMCGHDSSKEELFKKAKEKYNVICYIDDLAHHCDHASEILNVPVYWMARGERDNIPKTAQRVYTWNDVENKLFSPKENKESFDSEKAIKDVIEKMIKNDSFPWNTTWRTPGFNPYNPYHPYQTHPFQTWNYIKPGGIEYLYNRPTGANNIFQGAF</sequence>
<dbReference type="InterPro" id="IPR037238">
    <property type="entry name" value="YbiA-like_sf"/>
</dbReference>
<keyword evidence="2" id="KW-1185">Reference proteome</keyword>
<gene>
    <name evidence="1" type="ORF">PYPS2T_039</name>
</gene>
<dbReference type="EMBL" id="MH809535">
    <property type="protein sequence ID" value="AYJ74445.1"/>
    <property type="molecule type" value="Genomic_DNA"/>
</dbReference>
<dbReference type="Gene3D" id="1.10.357.40">
    <property type="entry name" value="YbiA-like"/>
    <property type="match status" value="1"/>
</dbReference>